<dbReference type="EMBL" id="JANBUW010001132">
    <property type="protein sequence ID" value="KAJ2844271.1"/>
    <property type="molecule type" value="Genomic_DNA"/>
</dbReference>
<organism evidence="1 2">
    <name type="scientific">Coemansia brasiliensis</name>
    <dbReference type="NCBI Taxonomy" id="2650707"/>
    <lineage>
        <taxon>Eukaryota</taxon>
        <taxon>Fungi</taxon>
        <taxon>Fungi incertae sedis</taxon>
        <taxon>Zoopagomycota</taxon>
        <taxon>Kickxellomycotina</taxon>
        <taxon>Kickxellomycetes</taxon>
        <taxon>Kickxellales</taxon>
        <taxon>Kickxellaceae</taxon>
        <taxon>Coemansia</taxon>
    </lineage>
</organism>
<feature type="non-terminal residue" evidence="1">
    <location>
        <position position="1"/>
    </location>
</feature>
<dbReference type="AlphaFoldDB" id="A0A9W8I842"/>
<keyword evidence="2" id="KW-1185">Reference proteome</keyword>
<proteinExistence type="predicted"/>
<reference evidence="1" key="1">
    <citation type="submission" date="2022-07" db="EMBL/GenBank/DDBJ databases">
        <title>Phylogenomic reconstructions and comparative analyses of Kickxellomycotina fungi.</title>
        <authorList>
            <person name="Reynolds N.K."/>
            <person name="Stajich J.E."/>
            <person name="Barry K."/>
            <person name="Grigoriev I.V."/>
            <person name="Crous P."/>
            <person name="Smith M.E."/>
        </authorList>
    </citation>
    <scope>NUCLEOTIDE SEQUENCE</scope>
    <source>
        <strain evidence="1">NRRL 1566</strain>
    </source>
</reference>
<protein>
    <submittedName>
        <fullName evidence="1">Uncharacterized protein</fullName>
    </submittedName>
</protein>
<dbReference type="Proteomes" id="UP001139887">
    <property type="component" value="Unassembled WGS sequence"/>
</dbReference>
<accession>A0A9W8I842</accession>
<name>A0A9W8I842_9FUNG</name>
<gene>
    <name evidence="1" type="ORF">IWW36_005248</name>
</gene>
<evidence type="ECO:0000313" key="2">
    <source>
        <dbReference type="Proteomes" id="UP001139887"/>
    </source>
</evidence>
<comment type="caution">
    <text evidence="1">The sequence shown here is derived from an EMBL/GenBank/DDBJ whole genome shotgun (WGS) entry which is preliminary data.</text>
</comment>
<sequence length="57" mass="6208">STPLKFSQSSIAVSPRMDNAIGMDDLMMAANSAKLELFDQQQNHKAEAAVLMQAELI</sequence>
<evidence type="ECO:0000313" key="1">
    <source>
        <dbReference type="EMBL" id="KAJ2844271.1"/>
    </source>
</evidence>